<dbReference type="PANTHER" id="PTHR43877">
    <property type="entry name" value="AMINOALKYLPHOSPHONATE N-ACETYLTRANSFERASE-RELATED-RELATED"/>
    <property type="match status" value="1"/>
</dbReference>
<keyword evidence="5" id="KW-1185">Reference proteome</keyword>
<sequence>MDRDQNWACDGWDSSRCEGTPYCPPRCPRFTDRESATALVRPHQPADVDALVEMYLDLGPDARTMGLPPVTESKLRRWLGRFTDDGWSLVAESDDTVVGHTGVTPDNAPAPHLIVFVADEAQGRGIGSELIRQLVAHAADRGHEALSLTVAADNHAAVTVYDNVGFDVIEQLGGELEMRLSLDDPIADRVRRPPSERER</sequence>
<dbReference type="GO" id="GO:0016747">
    <property type="term" value="F:acyltransferase activity, transferring groups other than amino-acyl groups"/>
    <property type="evidence" value="ECO:0007669"/>
    <property type="project" value="InterPro"/>
</dbReference>
<protein>
    <submittedName>
        <fullName evidence="4">GCN5 family acetyltransferase</fullName>
    </submittedName>
</protein>
<name>A0A0M9ANC0_9EURY</name>
<dbReference type="CDD" id="cd04301">
    <property type="entry name" value="NAT_SF"/>
    <property type="match status" value="1"/>
</dbReference>
<dbReference type="SUPFAM" id="SSF55729">
    <property type="entry name" value="Acyl-CoA N-acyltransferases (Nat)"/>
    <property type="match status" value="1"/>
</dbReference>
<dbReference type="Proteomes" id="UP000037747">
    <property type="component" value="Unassembled WGS sequence"/>
</dbReference>
<accession>A0A0M9ANC0</accession>
<dbReference type="RefSeq" id="WP_053772856.1">
    <property type="nucleotide sequence ID" value="NZ_LIST01000007.1"/>
</dbReference>
<gene>
    <name evidence="4" type="ORF">AMR74_14995</name>
</gene>
<dbReference type="AlphaFoldDB" id="A0A0M9ANC0"/>
<dbReference type="Pfam" id="PF00583">
    <property type="entry name" value="Acetyltransf_1"/>
    <property type="match status" value="1"/>
</dbReference>
<dbReference type="PATRIC" id="fig|1705389.3.peg.2200"/>
<evidence type="ECO:0000313" key="4">
    <source>
        <dbReference type="EMBL" id="KOX95452.1"/>
    </source>
</evidence>
<dbReference type="EMBL" id="LIST01000007">
    <property type="protein sequence ID" value="KOX95452.1"/>
    <property type="molecule type" value="Genomic_DNA"/>
</dbReference>
<keyword evidence="1 4" id="KW-0808">Transferase</keyword>
<proteinExistence type="predicted"/>
<feature type="domain" description="N-acetyltransferase" evidence="3">
    <location>
        <begin position="38"/>
        <end position="183"/>
    </location>
</feature>
<dbReference type="InterPro" id="IPR000182">
    <property type="entry name" value="GNAT_dom"/>
</dbReference>
<evidence type="ECO:0000259" key="3">
    <source>
        <dbReference type="PROSITE" id="PS51186"/>
    </source>
</evidence>
<dbReference type="PROSITE" id="PS51186">
    <property type="entry name" value="GNAT"/>
    <property type="match status" value="1"/>
</dbReference>
<dbReference type="OrthoDB" id="339006at2157"/>
<dbReference type="STRING" id="1765655.AMR74_14995"/>
<evidence type="ECO:0000256" key="1">
    <source>
        <dbReference type="ARBA" id="ARBA00022679"/>
    </source>
</evidence>
<evidence type="ECO:0000313" key="5">
    <source>
        <dbReference type="Proteomes" id="UP000037747"/>
    </source>
</evidence>
<comment type="caution">
    <text evidence="4">The sequence shown here is derived from an EMBL/GenBank/DDBJ whole genome shotgun (WGS) entry which is preliminary data.</text>
</comment>
<dbReference type="Gene3D" id="3.40.630.30">
    <property type="match status" value="1"/>
</dbReference>
<keyword evidence="2" id="KW-0012">Acyltransferase</keyword>
<organism evidence="4 5">
    <name type="scientific">Halorubrum tropicale</name>
    <dbReference type="NCBI Taxonomy" id="1765655"/>
    <lineage>
        <taxon>Archaea</taxon>
        <taxon>Methanobacteriati</taxon>
        <taxon>Methanobacteriota</taxon>
        <taxon>Stenosarchaea group</taxon>
        <taxon>Halobacteria</taxon>
        <taxon>Halobacteriales</taxon>
        <taxon>Haloferacaceae</taxon>
        <taxon>Halorubrum</taxon>
    </lineage>
</organism>
<reference evidence="4 5" key="1">
    <citation type="submission" date="2015-08" db="EMBL/GenBank/DDBJ databases">
        <title>Genomes of Isolates from Cabo Rojo, PR.</title>
        <authorList>
            <person name="Sanchez-Nieves R.L."/>
            <person name="Montalvo-Rodriguez R."/>
        </authorList>
    </citation>
    <scope>NUCLEOTIDE SEQUENCE [LARGE SCALE GENOMIC DNA]</scope>
    <source>
        <strain evidence="4 5">5</strain>
    </source>
</reference>
<dbReference type="InterPro" id="IPR050832">
    <property type="entry name" value="Bact_Acetyltransf"/>
</dbReference>
<dbReference type="InterPro" id="IPR016181">
    <property type="entry name" value="Acyl_CoA_acyltransferase"/>
</dbReference>
<evidence type="ECO:0000256" key="2">
    <source>
        <dbReference type="ARBA" id="ARBA00023315"/>
    </source>
</evidence>